<feature type="transmembrane region" description="Helical" evidence="1">
    <location>
        <begin position="69"/>
        <end position="89"/>
    </location>
</feature>
<keyword evidence="1" id="KW-0812">Transmembrane</keyword>
<proteinExistence type="predicted"/>
<organism evidence="2 3">
    <name type="scientific">Anatilimnocola aggregata</name>
    <dbReference type="NCBI Taxonomy" id="2528021"/>
    <lineage>
        <taxon>Bacteria</taxon>
        <taxon>Pseudomonadati</taxon>
        <taxon>Planctomycetota</taxon>
        <taxon>Planctomycetia</taxon>
        <taxon>Pirellulales</taxon>
        <taxon>Pirellulaceae</taxon>
        <taxon>Anatilimnocola</taxon>
    </lineage>
</organism>
<sequence length="104" mass="11870">MANDSNQPRVETQRSNSRQVPAVLQLGCAHLLGILAITGVLLLFNTLAVSIAYQSWLEIRSSSRRDPRIAQTIVIIGPLLLLFLQYWLYDRLRDWLIRPKLKDG</sequence>
<evidence type="ECO:0000313" key="2">
    <source>
        <dbReference type="EMBL" id="QDU28725.1"/>
    </source>
</evidence>
<keyword evidence="1" id="KW-1133">Transmembrane helix</keyword>
<dbReference type="RefSeq" id="WP_145091484.1">
    <property type="nucleotide sequence ID" value="NZ_CP036274.1"/>
</dbReference>
<name>A0A517YEQ5_9BACT</name>
<accession>A0A517YEQ5</accession>
<gene>
    <name evidence="2" type="ORF">ETAA8_38300</name>
</gene>
<dbReference type="KEGG" id="aagg:ETAA8_38300"/>
<dbReference type="Proteomes" id="UP000315017">
    <property type="component" value="Chromosome"/>
</dbReference>
<reference evidence="2 3" key="1">
    <citation type="submission" date="2019-02" db="EMBL/GenBank/DDBJ databases">
        <title>Deep-cultivation of Planctomycetes and their phenomic and genomic characterization uncovers novel biology.</title>
        <authorList>
            <person name="Wiegand S."/>
            <person name="Jogler M."/>
            <person name="Boedeker C."/>
            <person name="Pinto D."/>
            <person name="Vollmers J."/>
            <person name="Rivas-Marin E."/>
            <person name="Kohn T."/>
            <person name="Peeters S.H."/>
            <person name="Heuer A."/>
            <person name="Rast P."/>
            <person name="Oberbeckmann S."/>
            <person name="Bunk B."/>
            <person name="Jeske O."/>
            <person name="Meyerdierks A."/>
            <person name="Storesund J.E."/>
            <person name="Kallscheuer N."/>
            <person name="Luecker S."/>
            <person name="Lage O.M."/>
            <person name="Pohl T."/>
            <person name="Merkel B.J."/>
            <person name="Hornburger P."/>
            <person name="Mueller R.-W."/>
            <person name="Bruemmer F."/>
            <person name="Labrenz M."/>
            <person name="Spormann A.M."/>
            <person name="Op den Camp H."/>
            <person name="Overmann J."/>
            <person name="Amann R."/>
            <person name="Jetten M.S.M."/>
            <person name="Mascher T."/>
            <person name="Medema M.H."/>
            <person name="Devos D.P."/>
            <person name="Kaster A.-K."/>
            <person name="Ovreas L."/>
            <person name="Rohde M."/>
            <person name="Galperin M.Y."/>
            <person name="Jogler C."/>
        </authorList>
    </citation>
    <scope>NUCLEOTIDE SEQUENCE [LARGE SCALE GENOMIC DNA]</scope>
    <source>
        <strain evidence="2 3">ETA_A8</strain>
    </source>
</reference>
<protein>
    <submittedName>
        <fullName evidence="2">Uncharacterized protein</fullName>
    </submittedName>
</protein>
<keyword evidence="1" id="KW-0472">Membrane</keyword>
<evidence type="ECO:0000256" key="1">
    <source>
        <dbReference type="SAM" id="Phobius"/>
    </source>
</evidence>
<dbReference type="AlphaFoldDB" id="A0A517YEQ5"/>
<keyword evidence="3" id="KW-1185">Reference proteome</keyword>
<dbReference type="EMBL" id="CP036274">
    <property type="protein sequence ID" value="QDU28725.1"/>
    <property type="molecule type" value="Genomic_DNA"/>
</dbReference>
<evidence type="ECO:0000313" key="3">
    <source>
        <dbReference type="Proteomes" id="UP000315017"/>
    </source>
</evidence>
<feature type="transmembrane region" description="Helical" evidence="1">
    <location>
        <begin position="31"/>
        <end position="57"/>
    </location>
</feature>